<sequence>MILLFVLSVSCNGQDNNMKDTPLVTVIKLQSSEALLNFDEAKQYMDIEKVFGENPESKKSPQEEWKEMVTFFYNLGGNKKFTNQFKYFDYNIAEIIKVSNAQVKFVAIDKDSHIKEIIYSLDKIKDRWKVTDMQYVN</sequence>
<gene>
    <name evidence="1" type="ORF">ED312_08590</name>
</gene>
<dbReference type="EMBL" id="RJTM01000059">
    <property type="protein sequence ID" value="RNL88555.1"/>
    <property type="molecule type" value="Genomic_DNA"/>
</dbReference>
<keyword evidence="2" id="KW-1185">Reference proteome</keyword>
<dbReference type="Proteomes" id="UP000267469">
    <property type="component" value="Unassembled WGS sequence"/>
</dbReference>
<organism evidence="1 2">
    <name type="scientific">Sinomicrobium pectinilyticum</name>
    <dbReference type="NCBI Taxonomy" id="1084421"/>
    <lineage>
        <taxon>Bacteria</taxon>
        <taxon>Pseudomonadati</taxon>
        <taxon>Bacteroidota</taxon>
        <taxon>Flavobacteriia</taxon>
        <taxon>Flavobacteriales</taxon>
        <taxon>Flavobacteriaceae</taxon>
        <taxon>Sinomicrobium</taxon>
    </lineage>
</organism>
<reference evidence="1 2" key="1">
    <citation type="submission" date="2018-10" db="EMBL/GenBank/DDBJ databases">
        <title>Sinomicrobium pectinilyticum sp. nov., a pectinase-producing bacterium isolated from alkaline and saline soil, and emended description of the genus Sinomicrobium.</title>
        <authorList>
            <person name="Cheng B."/>
            <person name="Li C."/>
            <person name="Lai Q."/>
            <person name="Du M."/>
            <person name="Shao Z."/>
            <person name="Xu P."/>
            <person name="Yang C."/>
        </authorList>
    </citation>
    <scope>NUCLEOTIDE SEQUENCE [LARGE SCALE GENOMIC DNA]</scope>
    <source>
        <strain evidence="1 2">5DNS001</strain>
    </source>
</reference>
<evidence type="ECO:0000313" key="1">
    <source>
        <dbReference type="EMBL" id="RNL88555.1"/>
    </source>
</evidence>
<dbReference type="AlphaFoldDB" id="A0A3N0EKZ2"/>
<accession>A0A3N0EKZ2</accession>
<evidence type="ECO:0008006" key="3">
    <source>
        <dbReference type="Google" id="ProtNLM"/>
    </source>
</evidence>
<dbReference type="OrthoDB" id="1096502at2"/>
<comment type="caution">
    <text evidence="1">The sequence shown here is derived from an EMBL/GenBank/DDBJ whole genome shotgun (WGS) entry which is preliminary data.</text>
</comment>
<name>A0A3N0EKZ2_SINP1</name>
<proteinExistence type="predicted"/>
<evidence type="ECO:0000313" key="2">
    <source>
        <dbReference type="Proteomes" id="UP000267469"/>
    </source>
</evidence>
<protein>
    <recommendedName>
        <fullName evidence="3">DUF4878 domain-containing protein</fullName>
    </recommendedName>
</protein>